<proteinExistence type="predicted"/>
<dbReference type="AlphaFoldDB" id="A0A1I1NJ04"/>
<reference evidence="2 3" key="1">
    <citation type="submission" date="2016-10" db="EMBL/GenBank/DDBJ databases">
        <authorList>
            <person name="de Groot N.N."/>
        </authorList>
    </citation>
    <scope>NUCLEOTIDE SEQUENCE [LARGE SCALE GENOMIC DNA]</scope>
    <source>
        <strain evidence="2 3">AR67</strain>
    </source>
</reference>
<evidence type="ECO:0000256" key="1">
    <source>
        <dbReference type="SAM" id="Phobius"/>
    </source>
</evidence>
<sequence>MANKMKNKYGNPQKNIDAFKAAEAAKLAKEVDKQLVHNNSVPTSRKPMFMRILVIAIVAVMILSLVIVAAKGGSF</sequence>
<keyword evidence="1" id="KW-0472">Membrane</keyword>
<evidence type="ECO:0000313" key="3">
    <source>
        <dbReference type="Proteomes" id="UP000182192"/>
    </source>
</evidence>
<organism evidence="2 3">
    <name type="scientific">Ruminococcus albus</name>
    <dbReference type="NCBI Taxonomy" id="1264"/>
    <lineage>
        <taxon>Bacteria</taxon>
        <taxon>Bacillati</taxon>
        <taxon>Bacillota</taxon>
        <taxon>Clostridia</taxon>
        <taxon>Eubacteriales</taxon>
        <taxon>Oscillospiraceae</taxon>
        <taxon>Ruminococcus</taxon>
    </lineage>
</organism>
<evidence type="ECO:0000313" key="2">
    <source>
        <dbReference type="EMBL" id="SFC93720.1"/>
    </source>
</evidence>
<dbReference type="Proteomes" id="UP000182192">
    <property type="component" value="Unassembled WGS sequence"/>
</dbReference>
<feature type="transmembrane region" description="Helical" evidence="1">
    <location>
        <begin position="48"/>
        <end position="70"/>
    </location>
</feature>
<protein>
    <submittedName>
        <fullName evidence="2">Uncharacterized protein</fullName>
    </submittedName>
</protein>
<gene>
    <name evidence="2" type="ORF">SAMN02910406_02698</name>
</gene>
<keyword evidence="1" id="KW-1133">Transmembrane helix</keyword>
<dbReference type="EMBL" id="FOKQ01000026">
    <property type="protein sequence ID" value="SFC93720.1"/>
    <property type="molecule type" value="Genomic_DNA"/>
</dbReference>
<name>A0A1I1NJ04_RUMAL</name>
<dbReference type="RefSeq" id="WP_074962338.1">
    <property type="nucleotide sequence ID" value="NZ_FOKQ01000026.1"/>
</dbReference>
<keyword evidence="1" id="KW-0812">Transmembrane</keyword>
<accession>A0A1I1NJ04</accession>